<comment type="caution">
    <text evidence="2">The sequence shown here is derived from an EMBL/GenBank/DDBJ whole genome shotgun (WGS) entry which is preliminary data.</text>
</comment>
<feature type="compositionally biased region" description="Basic and acidic residues" evidence="1">
    <location>
        <begin position="330"/>
        <end position="371"/>
    </location>
</feature>
<feature type="region of interest" description="Disordered" evidence="1">
    <location>
        <begin position="71"/>
        <end position="95"/>
    </location>
</feature>
<feature type="compositionally biased region" description="Basic and acidic residues" evidence="1">
    <location>
        <begin position="304"/>
        <end position="314"/>
    </location>
</feature>
<gene>
    <name evidence="2" type="ORF">M0813_05163</name>
</gene>
<protein>
    <submittedName>
        <fullName evidence="2">Transcription initiation factor tfiid subunit 3</fullName>
    </submittedName>
</protein>
<proteinExistence type="predicted"/>
<feature type="compositionally biased region" description="Acidic residues" evidence="1">
    <location>
        <begin position="315"/>
        <end position="329"/>
    </location>
</feature>
<dbReference type="Proteomes" id="UP001150062">
    <property type="component" value="Unassembled WGS sequence"/>
</dbReference>
<accession>A0ABQ8XHX7</accession>
<feature type="compositionally biased region" description="Basic residues" evidence="1">
    <location>
        <begin position="372"/>
        <end position="391"/>
    </location>
</feature>
<evidence type="ECO:0000313" key="2">
    <source>
        <dbReference type="EMBL" id="KAJ6232242.1"/>
    </source>
</evidence>
<organism evidence="2 3">
    <name type="scientific">Anaeramoeba flamelloides</name>
    <dbReference type="NCBI Taxonomy" id="1746091"/>
    <lineage>
        <taxon>Eukaryota</taxon>
        <taxon>Metamonada</taxon>
        <taxon>Anaeramoebidae</taxon>
        <taxon>Anaeramoeba</taxon>
    </lineage>
</organism>
<evidence type="ECO:0000256" key="1">
    <source>
        <dbReference type="SAM" id="MobiDB-lite"/>
    </source>
</evidence>
<sequence>MSGNLPYEPVIDPELEELFPPEITLSLFDLNNSEISFSKLITDFESFGEITSSEENLKKQQKIIGQSEIDLNPNLNLNTNTSTSTSTSTSTDTENSTQFLNINSSFIQRMSFLGSNRNFQSNNSLVDLQNRLDQAHSFSNNDERGSTLQLNQKVMVQGDKNNKNKILLQNSKKNIFIPRLQKRSVSKSILCLDQKEKLPSEVSVELQKVNESDRFLSFNNLPNIEVVIGADKDQKESPNLQKEKEGFFENKNGLEIENPNTQNSNNVHDKKKNFLLLCKQRKIQKAIKIARVNQIRRQKKEKIKKQDQFDAREEEKDEEMLIYEEEEKEEEHKDKDYKEEKEEKEEEDYKKSTKNQKDNKKEKEKEKERKNSNNKKKIAKEQRKRSTKKPKLQTENSVVIESGKEVFKLLTGQLWVIGGGAAQKTFVPFTKKFVSVVGDLFGANENEVKSFFTHLKYSLSNSRRTFTEFVTEILVGVLSLNYSKKVPTIATRLGKLVSEIYQNGNELVNPNENNEKSDEIHVKLEKIYEQIFTEEVLMYWFEKRFVERIGVIFNGKDREKFFKKHLYFLGKSKFILSCVLASEELVIGGDVTKKYYKLVNLDFDNNALNLYHNNRGKKLDLVKNVINKFGLNNGNYWNIIAEDYIRQIKFIPENVFEFFPFKNVINHPLIKKVGAKVALENPQKKRILIQNSDPKIKVNKKWLLKKRAF</sequence>
<keyword evidence="3" id="KW-1185">Reference proteome</keyword>
<evidence type="ECO:0000313" key="3">
    <source>
        <dbReference type="Proteomes" id="UP001150062"/>
    </source>
</evidence>
<feature type="region of interest" description="Disordered" evidence="1">
    <location>
        <begin position="295"/>
        <end position="395"/>
    </location>
</feature>
<dbReference type="EMBL" id="JAOAOG010000294">
    <property type="protein sequence ID" value="KAJ6232242.1"/>
    <property type="molecule type" value="Genomic_DNA"/>
</dbReference>
<reference evidence="2" key="1">
    <citation type="submission" date="2022-08" db="EMBL/GenBank/DDBJ databases">
        <title>Novel sulfate-reducing endosymbionts in the free-living metamonad Anaeramoeba.</title>
        <authorList>
            <person name="Jerlstrom-Hultqvist J."/>
            <person name="Cepicka I."/>
            <person name="Gallot-Lavallee L."/>
            <person name="Salas-Leiva D."/>
            <person name="Curtis B.A."/>
            <person name="Zahonova K."/>
            <person name="Pipaliya S."/>
            <person name="Dacks J."/>
            <person name="Roger A.J."/>
        </authorList>
    </citation>
    <scope>NUCLEOTIDE SEQUENCE</scope>
    <source>
        <strain evidence="2">Schooner1</strain>
    </source>
</reference>
<name>A0ABQ8XHX7_9EUKA</name>